<accession>A0A142JIW7</accession>
<evidence type="ECO:0000313" key="2">
    <source>
        <dbReference type="EMBL" id="AMR78029.1"/>
    </source>
</evidence>
<dbReference type="KEGG" id="cnan:A2G96_09890"/>
<dbReference type="InterPro" id="IPR022753">
    <property type="entry name" value="T4SS_pilus_biogen_PilP"/>
</dbReference>
<protein>
    <recommendedName>
        <fullName evidence="4">Pilus assembly protein PilP</fullName>
    </recommendedName>
</protein>
<evidence type="ECO:0008006" key="4">
    <source>
        <dbReference type="Google" id="ProtNLM"/>
    </source>
</evidence>
<proteinExistence type="predicted"/>
<reference evidence="2 3" key="1">
    <citation type="submission" date="2016-03" db="EMBL/GenBank/DDBJ databases">
        <title>Complete genome sequence of a novel chlorpyrifos degrading bacterium, Cupriavidus nantongensis sp. X1.</title>
        <authorList>
            <person name="Fang L."/>
        </authorList>
    </citation>
    <scope>NUCLEOTIDE SEQUENCE [LARGE SCALE GENOMIC DNA]</scope>
    <source>
        <strain evidence="2 3">X1</strain>
    </source>
</reference>
<organism evidence="2 3">
    <name type="scientific">Cupriavidus nantongensis</name>
    <dbReference type="NCBI Taxonomy" id="1796606"/>
    <lineage>
        <taxon>Bacteria</taxon>
        <taxon>Pseudomonadati</taxon>
        <taxon>Pseudomonadota</taxon>
        <taxon>Betaproteobacteria</taxon>
        <taxon>Burkholderiales</taxon>
        <taxon>Burkholderiaceae</taxon>
        <taxon>Cupriavidus</taxon>
    </lineage>
</organism>
<name>A0A142JIW7_9BURK</name>
<dbReference type="NCBIfam" id="TIGR03021">
    <property type="entry name" value="pilP_fam"/>
    <property type="match status" value="1"/>
</dbReference>
<gene>
    <name evidence="2" type="ORF">A2G96_09890</name>
</gene>
<dbReference type="STRING" id="1796606.A2G96_09890"/>
<dbReference type="AlphaFoldDB" id="A0A142JIW7"/>
<feature type="compositionally biased region" description="Polar residues" evidence="1">
    <location>
        <begin position="13"/>
        <end position="26"/>
    </location>
</feature>
<evidence type="ECO:0000256" key="1">
    <source>
        <dbReference type="SAM" id="MobiDB-lite"/>
    </source>
</evidence>
<dbReference type="Proteomes" id="UP000075238">
    <property type="component" value="Chromosome 1"/>
</dbReference>
<evidence type="ECO:0000313" key="3">
    <source>
        <dbReference type="Proteomes" id="UP000075238"/>
    </source>
</evidence>
<dbReference type="EMBL" id="CP014844">
    <property type="protein sequence ID" value="AMR78029.1"/>
    <property type="molecule type" value="Genomic_DNA"/>
</dbReference>
<keyword evidence="3" id="KW-1185">Reference proteome</keyword>
<feature type="region of interest" description="Disordered" evidence="1">
    <location>
        <begin position="1"/>
        <end position="26"/>
    </location>
</feature>
<sequence length="100" mass="10227">MVKAAEMKAKLTTPGTNAGPSGTTPSAPVAFQVLSVEGVDDELTAVVTLTNGTTFPAREGRPIPGLGKVKSIARDEVIVITKAGPRSLDFAPKGTIPGVR</sequence>